<evidence type="ECO:0000313" key="4">
    <source>
        <dbReference type="EMBL" id="RYC33174.1"/>
    </source>
</evidence>
<dbReference type="Pfam" id="PF01180">
    <property type="entry name" value="DHO_dh"/>
    <property type="match status" value="1"/>
</dbReference>
<keyword evidence="1" id="KW-0560">Oxidoreductase</keyword>
<dbReference type="Proteomes" id="UP000290759">
    <property type="component" value="Unassembled WGS sequence"/>
</dbReference>
<feature type="domain" description="Dihydroorotate dehydrogenase catalytic" evidence="3">
    <location>
        <begin position="131"/>
        <end position="371"/>
    </location>
</feature>
<feature type="compositionally biased region" description="Low complexity" evidence="2">
    <location>
        <begin position="52"/>
        <end position="62"/>
    </location>
</feature>
<reference evidence="4 5" key="1">
    <citation type="submission" date="2018-12" db="EMBL/GenBank/DDBJ databases">
        <authorList>
            <person name="Grouzdev D.S."/>
            <person name="Krutkina M.S."/>
        </authorList>
    </citation>
    <scope>NUCLEOTIDE SEQUENCE [LARGE SCALE GENOMIC DNA]</scope>
    <source>
        <strain evidence="4 5">RmlP026</strain>
    </source>
</reference>
<dbReference type="GO" id="GO:0005737">
    <property type="term" value="C:cytoplasm"/>
    <property type="evidence" value="ECO:0007669"/>
    <property type="project" value="InterPro"/>
</dbReference>
<reference evidence="4 5" key="2">
    <citation type="submission" date="2019-02" db="EMBL/GenBank/DDBJ databases">
        <title>'Lichenibacterium ramalinii' gen. nov. sp. nov., 'Lichenibacterium minor' gen. nov. sp. nov.</title>
        <authorList>
            <person name="Pankratov T."/>
        </authorList>
    </citation>
    <scope>NUCLEOTIDE SEQUENCE [LARGE SCALE GENOMIC DNA]</scope>
    <source>
        <strain evidence="4 5">RmlP026</strain>
    </source>
</reference>
<protein>
    <recommendedName>
        <fullName evidence="3">Dihydroorotate dehydrogenase catalytic domain-containing protein</fullName>
    </recommendedName>
</protein>
<keyword evidence="5" id="KW-1185">Reference proteome</keyword>
<sequence>MVCGRGMGRLRAESSSGTGIGHAARRRTPSLAVESVFGGRRRGTGPRRPARRAAATAGPSTGRGRRRGSAFALDLLSRPDPVRAEAAMIRLSNGHALDHVVSSGSLAFDGRGWPWQRAMVASGLIRPDLFTVVLKTLTRHPREGNLKLYKPWTCVRLVPGGSVNKVGLTNPGFDWWLRDVAPKLDYGRVKTVVSIFGDDDELGEMAAKLDRFPLAALEVNPSCPNTGHALGNAGQVVAGVDAVKRVSRHPVIVKVSTSQDYLAIARGLKGLAEAIALNSVPWEQVYPDGRSPLWRLEKRVGGGGGGVSGRPAQALNWRAVREIAEDGALPVIAPSVMQFDDLERVRALGARAVGYGAIHFRAPWLPTRIVKRDLARRAATPLAERQAA</sequence>
<feature type="region of interest" description="Disordered" evidence="2">
    <location>
        <begin position="1"/>
        <end position="68"/>
    </location>
</feature>
<evidence type="ECO:0000313" key="5">
    <source>
        <dbReference type="Proteomes" id="UP000290759"/>
    </source>
</evidence>
<dbReference type="AlphaFoldDB" id="A0A4V1RV25"/>
<accession>A0A4V1RV25</accession>
<dbReference type="InterPro" id="IPR013785">
    <property type="entry name" value="Aldolase_TIM"/>
</dbReference>
<evidence type="ECO:0000256" key="1">
    <source>
        <dbReference type="ARBA" id="ARBA00023002"/>
    </source>
</evidence>
<dbReference type="EMBL" id="QYBB01000003">
    <property type="protein sequence ID" value="RYC33174.1"/>
    <property type="molecule type" value="Genomic_DNA"/>
</dbReference>
<dbReference type="OrthoDB" id="9794954at2"/>
<dbReference type="Gene3D" id="3.20.20.70">
    <property type="entry name" value="Aldolase class I"/>
    <property type="match status" value="1"/>
</dbReference>
<feature type="compositionally biased region" description="Basic residues" evidence="2">
    <location>
        <begin position="39"/>
        <end position="51"/>
    </location>
</feature>
<comment type="caution">
    <text evidence="4">The sequence shown here is derived from an EMBL/GenBank/DDBJ whole genome shotgun (WGS) entry which is preliminary data.</text>
</comment>
<evidence type="ECO:0000259" key="3">
    <source>
        <dbReference type="Pfam" id="PF01180"/>
    </source>
</evidence>
<gene>
    <name evidence="4" type="ORF">D3273_04720</name>
</gene>
<name>A0A4V1RV25_9HYPH</name>
<evidence type="ECO:0000256" key="2">
    <source>
        <dbReference type="SAM" id="MobiDB-lite"/>
    </source>
</evidence>
<dbReference type="InterPro" id="IPR005720">
    <property type="entry name" value="Dihydroorotate_DH_cat"/>
</dbReference>
<dbReference type="SUPFAM" id="SSF51395">
    <property type="entry name" value="FMN-linked oxidoreductases"/>
    <property type="match status" value="1"/>
</dbReference>
<proteinExistence type="predicted"/>
<organism evidence="4 5">
    <name type="scientific">Lichenibacterium minor</name>
    <dbReference type="NCBI Taxonomy" id="2316528"/>
    <lineage>
        <taxon>Bacteria</taxon>
        <taxon>Pseudomonadati</taxon>
        <taxon>Pseudomonadota</taxon>
        <taxon>Alphaproteobacteria</taxon>
        <taxon>Hyphomicrobiales</taxon>
        <taxon>Lichenihabitantaceae</taxon>
        <taxon>Lichenibacterium</taxon>
    </lineage>
</organism>
<dbReference type="GO" id="GO:0016627">
    <property type="term" value="F:oxidoreductase activity, acting on the CH-CH group of donors"/>
    <property type="evidence" value="ECO:0007669"/>
    <property type="project" value="InterPro"/>
</dbReference>